<dbReference type="InterPro" id="IPR051209">
    <property type="entry name" value="FAD-bind_Monooxygenase_sf"/>
</dbReference>
<comment type="similarity">
    <text evidence="2">Belongs to the FAD-binding monooxygenase family.</text>
</comment>
<dbReference type="EMBL" id="CP055902">
    <property type="protein sequence ID" value="QKX62578.1"/>
    <property type="molecule type" value="Genomic_DNA"/>
</dbReference>
<dbReference type="GeneID" id="55997222"/>
<keyword evidence="4" id="KW-0274">FAD</keyword>
<accession>A0A7H8R9G2</accession>
<dbReference type="AlphaFoldDB" id="A0A7H8R9G2"/>
<dbReference type="GO" id="GO:0004499">
    <property type="term" value="F:N,N-dimethylaniline monooxygenase activity"/>
    <property type="evidence" value="ECO:0007669"/>
    <property type="project" value="InterPro"/>
</dbReference>
<comment type="cofactor">
    <cofactor evidence="1">
        <name>FAD</name>
        <dbReference type="ChEBI" id="CHEBI:57692"/>
    </cofactor>
</comment>
<dbReference type="Gene3D" id="3.50.50.60">
    <property type="entry name" value="FAD/NAD(P)-binding domain"/>
    <property type="match status" value="2"/>
</dbReference>
<dbReference type="KEGG" id="trg:TRUGW13939_09739"/>
<keyword evidence="6" id="KW-0812">Transmembrane</keyword>
<keyword evidence="6" id="KW-1133">Transmembrane helix</keyword>
<dbReference type="GO" id="GO:0050660">
    <property type="term" value="F:flavin adenine dinucleotide binding"/>
    <property type="evidence" value="ECO:0007669"/>
    <property type="project" value="InterPro"/>
</dbReference>
<keyword evidence="5" id="KW-0560">Oxidoreductase</keyword>
<keyword evidence="3" id="KW-0285">Flavoprotein</keyword>
<dbReference type="InterPro" id="IPR036188">
    <property type="entry name" value="FAD/NAD-bd_sf"/>
</dbReference>
<name>A0A7H8R9G2_TALRU</name>
<evidence type="ECO:0000256" key="1">
    <source>
        <dbReference type="ARBA" id="ARBA00001974"/>
    </source>
</evidence>
<dbReference type="RefSeq" id="XP_035348752.1">
    <property type="nucleotide sequence ID" value="XM_035492859.1"/>
</dbReference>
<evidence type="ECO:0000313" key="8">
    <source>
        <dbReference type="Proteomes" id="UP000509510"/>
    </source>
</evidence>
<proteinExistence type="inferred from homology"/>
<organism evidence="7 8">
    <name type="scientific">Talaromyces rugulosus</name>
    <name type="common">Penicillium rugulosum</name>
    <dbReference type="NCBI Taxonomy" id="121627"/>
    <lineage>
        <taxon>Eukaryota</taxon>
        <taxon>Fungi</taxon>
        <taxon>Dikarya</taxon>
        <taxon>Ascomycota</taxon>
        <taxon>Pezizomycotina</taxon>
        <taxon>Eurotiomycetes</taxon>
        <taxon>Eurotiomycetidae</taxon>
        <taxon>Eurotiales</taxon>
        <taxon>Trichocomaceae</taxon>
        <taxon>Talaromyces</taxon>
        <taxon>Talaromyces sect. Islandici</taxon>
    </lineage>
</organism>
<dbReference type="Pfam" id="PF00743">
    <property type="entry name" value="FMO-like"/>
    <property type="match status" value="1"/>
</dbReference>
<keyword evidence="8" id="KW-1185">Reference proteome</keyword>
<dbReference type="OrthoDB" id="74360at2759"/>
<dbReference type="PANTHER" id="PTHR42877:SF4">
    <property type="entry name" value="FAD_NAD(P)-BINDING DOMAIN-CONTAINING PROTEIN-RELATED"/>
    <property type="match status" value="1"/>
</dbReference>
<keyword evidence="6" id="KW-0472">Membrane</keyword>
<dbReference type="GO" id="GO:0050661">
    <property type="term" value="F:NADP binding"/>
    <property type="evidence" value="ECO:0007669"/>
    <property type="project" value="InterPro"/>
</dbReference>
<dbReference type="Proteomes" id="UP000509510">
    <property type="component" value="Chromosome V"/>
</dbReference>
<evidence type="ECO:0000256" key="5">
    <source>
        <dbReference type="ARBA" id="ARBA00023002"/>
    </source>
</evidence>
<dbReference type="PANTHER" id="PTHR42877">
    <property type="entry name" value="L-ORNITHINE N(5)-MONOOXYGENASE-RELATED"/>
    <property type="match status" value="1"/>
</dbReference>
<sequence>MVDSKGFSSTAVVIIGAGISGLCAAVDLIKRNNCRDFVILEKSADLGGTWYDNIYPGCGCDVECVLYSYTFAQNSAWTRLFPEQKEILSYLINVAREYKLYQHIFFKANVEEAAWDDDLKKWRTRFTIAADVQDSQKESLNEIESLFLISAVGQLSQPQWPGIEGLETFDGKVMHSARWDWSYDMANKNIAIIGTGCSGVQLLPEIAKVAGKVTVFQRSPNWIFPRLDKPISRFTRMLYRFMPPLLWHLRLKQMISNEGQHSALVDPEGKHAGMFRQMALAYMRSQLPNKSDMWEKLTPSYSFGCKRPIVSDDFYQTLSLAHINLETRPIKSISGHNITVSSAESQHQEHDICYDLIICATGFKTVDFMHPILIYGKNKRPLRDVWKDGARAYLGTCVDDMPNFAMLFGPNTSIVHNSIILQIESQSRYINGLIRPILEAQALGQSLILSPKREKLDEYNRAIQGKLQKMSFNDTRCRSWYKTASGLITNAWPGGVLDYQILLQQVMYDDYEIEGSGKSIVLQRPVCDVGSPVFELQVRNYRSLAISTISAAAVITVILYSSIMQPGRVF</sequence>
<evidence type="ECO:0000313" key="7">
    <source>
        <dbReference type="EMBL" id="QKX62578.1"/>
    </source>
</evidence>
<feature type="transmembrane region" description="Helical" evidence="6">
    <location>
        <begin position="544"/>
        <end position="563"/>
    </location>
</feature>
<evidence type="ECO:0000256" key="6">
    <source>
        <dbReference type="SAM" id="Phobius"/>
    </source>
</evidence>
<dbReference type="InterPro" id="IPR020946">
    <property type="entry name" value="Flavin_mOase-like"/>
</dbReference>
<protein>
    <submittedName>
        <fullName evidence="7">Uncharacterized protein</fullName>
    </submittedName>
</protein>
<evidence type="ECO:0000256" key="4">
    <source>
        <dbReference type="ARBA" id="ARBA00022827"/>
    </source>
</evidence>
<evidence type="ECO:0000256" key="3">
    <source>
        <dbReference type="ARBA" id="ARBA00022630"/>
    </source>
</evidence>
<evidence type="ECO:0000256" key="2">
    <source>
        <dbReference type="ARBA" id="ARBA00010139"/>
    </source>
</evidence>
<gene>
    <name evidence="7" type="ORF">TRUGW13939_09739</name>
</gene>
<dbReference type="SUPFAM" id="SSF51905">
    <property type="entry name" value="FAD/NAD(P)-binding domain"/>
    <property type="match status" value="2"/>
</dbReference>
<reference evidence="8" key="1">
    <citation type="submission" date="2020-06" db="EMBL/GenBank/DDBJ databases">
        <title>A chromosome-scale genome assembly of Talaromyces rugulosus W13939.</title>
        <authorList>
            <person name="Wang B."/>
            <person name="Guo L."/>
            <person name="Ye K."/>
            <person name="Wang L."/>
        </authorList>
    </citation>
    <scope>NUCLEOTIDE SEQUENCE [LARGE SCALE GENOMIC DNA]</scope>
    <source>
        <strain evidence="8">W13939</strain>
    </source>
</reference>